<name>A0A2T3AMP0_9PEZI</name>
<sequence>MPAAWICTAIYRIRGHFSILLACYSLSPLPLRCCTACLSPTCKSRSPTITKAQPPGRQQSSAIAVHLHASTRGCCSLPWPAWQSGFVLAPVMTCICASRPGSRAAAAAAAAAAAWYCSCRSCGVSPGGRSGVHIQCPPCTAAACIVA</sequence>
<feature type="chain" id="PRO_5015717977" description="Secreted protein" evidence="1">
    <location>
        <begin position="16"/>
        <end position="147"/>
    </location>
</feature>
<reference evidence="2 3" key="1">
    <citation type="journal article" date="2018" name="Mycol. Prog.">
        <title>Coniella lustricola, a new species from submerged detritus.</title>
        <authorList>
            <person name="Raudabaugh D.B."/>
            <person name="Iturriaga T."/>
            <person name="Carver A."/>
            <person name="Mondo S."/>
            <person name="Pangilinan J."/>
            <person name="Lipzen A."/>
            <person name="He G."/>
            <person name="Amirebrahimi M."/>
            <person name="Grigoriev I.V."/>
            <person name="Miller A.N."/>
        </authorList>
    </citation>
    <scope>NUCLEOTIDE SEQUENCE [LARGE SCALE GENOMIC DNA]</scope>
    <source>
        <strain evidence="2 3">B22-T-1</strain>
    </source>
</reference>
<proteinExistence type="predicted"/>
<dbReference type="InParanoid" id="A0A2T3AMP0"/>
<dbReference type="AlphaFoldDB" id="A0A2T3AMP0"/>
<organism evidence="2 3">
    <name type="scientific">Coniella lustricola</name>
    <dbReference type="NCBI Taxonomy" id="2025994"/>
    <lineage>
        <taxon>Eukaryota</taxon>
        <taxon>Fungi</taxon>
        <taxon>Dikarya</taxon>
        <taxon>Ascomycota</taxon>
        <taxon>Pezizomycotina</taxon>
        <taxon>Sordariomycetes</taxon>
        <taxon>Sordariomycetidae</taxon>
        <taxon>Diaporthales</taxon>
        <taxon>Schizoparmaceae</taxon>
        <taxon>Coniella</taxon>
    </lineage>
</organism>
<keyword evidence="1" id="KW-0732">Signal</keyword>
<dbReference type="Proteomes" id="UP000241462">
    <property type="component" value="Unassembled WGS sequence"/>
</dbReference>
<protein>
    <recommendedName>
        <fullName evidence="4">Secreted protein</fullName>
    </recommendedName>
</protein>
<accession>A0A2T3AMP0</accession>
<gene>
    <name evidence="2" type="ORF">BD289DRAFT_420957</name>
</gene>
<dbReference type="EMBL" id="KZ678374">
    <property type="protein sequence ID" value="PSS03682.1"/>
    <property type="molecule type" value="Genomic_DNA"/>
</dbReference>
<keyword evidence="3" id="KW-1185">Reference proteome</keyword>
<evidence type="ECO:0000313" key="3">
    <source>
        <dbReference type="Proteomes" id="UP000241462"/>
    </source>
</evidence>
<feature type="signal peptide" evidence="1">
    <location>
        <begin position="1"/>
        <end position="15"/>
    </location>
</feature>
<evidence type="ECO:0000256" key="1">
    <source>
        <dbReference type="SAM" id="SignalP"/>
    </source>
</evidence>
<evidence type="ECO:0000313" key="2">
    <source>
        <dbReference type="EMBL" id="PSS03682.1"/>
    </source>
</evidence>
<evidence type="ECO:0008006" key="4">
    <source>
        <dbReference type="Google" id="ProtNLM"/>
    </source>
</evidence>